<dbReference type="AlphaFoldDB" id="A0A0D0GJ27"/>
<dbReference type="InterPro" id="IPR018644">
    <property type="entry name" value="DUF2071"/>
</dbReference>
<evidence type="ECO:0000313" key="2">
    <source>
        <dbReference type="Proteomes" id="UP000032049"/>
    </source>
</evidence>
<dbReference type="Proteomes" id="UP000032049">
    <property type="component" value="Unassembled WGS sequence"/>
</dbReference>
<comment type="caution">
    <text evidence="1">The sequence shown here is derived from an EMBL/GenBank/DDBJ whole genome shotgun (WGS) entry which is preliminary data.</text>
</comment>
<reference evidence="1 2" key="1">
    <citation type="submission" date="2015-01" db="EMBL/GenBank/DDBJ databases">
        <title>Draft genome sequence of Pedobacter sp. NL19 isolated from sludge of an effluent treatment pond in an abandoned uranium mine.</title>
        <authorList>
            <person name="Santos T."/>
            <person name="Caetano T."/>
            <person name="Covas C."/>
            <person name="Cruz A."/>
            <person name="Mendo S."/>
        </authorList>
    </citation>
    <scope>NUCLEOTIDE SEQUENCE [LARGE SCALE GENOMIC DNA]</scope>
    <source>
        <strain evidence="1 2">NL19</strain>
    </source>
</reference>
<dbReference type="OrthoDB" id="1421826at2"/>
<evidence type="ECO:0000313" key="1">
    <source>
        <dbReference type="EMBL" id="KIO77257.1"/>
    </source>
</evidence>
<accession>A0A0D0GJ27</accession>
<dbReference type="RefSeq" id="WP_041881505.1">
    <property type="nucleotide sequence ID" value="NZ_CP157278.1"/>
</dbReference>
<dbReference type="Pfam" id="PF09844">
    <property type="entry name" value="DUF2071"/>
    <property type="match status" value="1"/>
</dbReference>
<dbReference type="STRING" id="1503925.TH53_10435"/>
<dbReference type="PANTHER" id="PTHR39186:SF1">
    <property type="entry name" value="DUF2071 DOMAIN-CONTAINING PROTEIN"/>
    <property type="match status" value="1"/>
</dbReference>
<keyword evidence="2" id="KW-1185">Reference proteome</keyword>
<gene>
    <name evidence="1" type="ORF">TH53_10435</name>
</gene>
<dbReference type="PANTHER" id="PTHR39186">
    <property type="entry name" value="DUF2071 FAMILY PROTEIN"/>
    <property type="match status" value="1"/>
</dbReference>
<proteinExistence type="predicted"/>
<protein>
    <submittedName>
        <fullName evidence="1">Contig41, whole genome shotgun sequence</fullName>
    </submittedName>
</protein>
<dbReference type="EMBL" id="JXRA01000041">
    <property type="protein sequence ID" value="KIO77257.1"/>
    <property type="molecule type" value="Genomic_DNA"/>
</dbReference>
<sequence>MSFLTAEWRKLAIANYAIDQEILRPYLPAGTELDIWNDTCYVSLIGFLFKNTKLLGFSVPFHANFEEVNLRFYVKYKDGDTIKRGVVFIKEIVPKFALSVVANTVYHEHYEAMPMTHRWSETETEREVEYSWRCKNEWQTFSVKANKALSEILPGSEAEFITGHYWGYTRCNDTQTNEYEVKHPKWAQYKVKDFKIAVDFAHTYGAEFDCLNRQQPVSVMLAEGSDISVEGKKGIQG</sequence>
<organism evidence="1 2">
    <name type="scientific">Pedobacter lusitanus</name>
    <dbReference type="NCBI Taxonomy" id="1503925"/>
    <lineage>
        <taxon>Bacteria</taxon>
        <taxon>Pseudomonadati</taxon>
        <taxon>Bacteroidota</taxon>
        <taxon>Sphingobacteriia</taxon>
        <taxon>Sphingobacteriales</taxon>
        <taxon>Sphingobacteriaceae</taxon>
        <taxon>Pedobacter</taxon>
    </lineage>
</organism>
<name>A0A0D0GJ27_9SPHI</name>